<dbReference type="OrthoDB" id="2292483at2"/>
<protein>
    <submittedName>
        <fullName evidence="1">Uncharacterized protein</fullName>
    </submittedName>
</protein>
<dbReference type="EMBL" id="AYZO01000014">
    <property type="protein sequence ID" value="KRN12007.1"/>
    <property type="molecule type" value="Genomic_DNA"/>
</dbReference>
<proteinExistence type="predicted"/>
<sequence length="123" mass="14328">MIAPAVEIYDLIANENYSWLDDIVIGQRPNDVSEQKTTLRITDSVQTPTFHHSNRPVATLAGEEIQIFFKKEALIEPYEIRTVIENLLMDNGWLLSSERPQYLDPDTEQITMTFFVMKKIRRN</sequence>
<name>I7KNX8_9LACO</name>
<dbReference type="InterPro" id="IPR008524">
    <property type="entry name" value="DUF806"/>
</dbReference>
<dbReference type="RefSeq" id="WP_008473075.1">
    <property type="nucleotide sequence ID" value="NZ_AYZO01000014.1"/>
</dbReference>
<dbReference type="Proteomes" id="UP000051521">
    <property type="component" value="Unassembled WGS sequence"/>
</dbReference>
<comment type="caution">
    <text evidence="1">The sequence shown here is derived from an EMBL/GenBank/DDBJ whole genome shotgun (WGS) entry which is preliminary data.</text>
</comment>
<dbReference type="AlphaFoldDB" id="I7KNX8"/>
<dbReference type="Proteomes" id="UP000009326">
    <property type="component" value="Unassembled WGS sequence"/>
</dbReference>
<evidence type="ECO:0000313" key="3">
    <source>
        <dbReference type="Proteomes" id="UP000009326"/>
    </source>
</evidence>
<organism evidence="1 3">
    <name type="scientific">Lactobacillus gigeriorum DSM 23908 = CRBIP 24.85</name>
    <dbReference type="NCBI Taxonomy" id="1423751"/>
    <lineage>
        <taxon>Bacteria</taxon>
        <taxon>Bacillati</taxon>
        <taxon>Bacillota</taxon>
        <taxon>Bacilli</taxon>
        <taxon>Lactobacillales</taxon>
        <taxon>Lactobacillaceae</taxon>
        <taxon>Lactobacillus</taxon>
    </lineage>
</organism>
<dbReference type="EMBL" id="CAKC01000044">
    <property type="protein sequence ID" value="CCI86979.1"/>
    <property type="molecule type" value="Genomic_DNA"/>
</dbReference>
<accession>I7KNX8</accession>
<evidence type="ECO:0000313" key="1">
    <source>
        <dbReference type="EMBL" id="CCI86979.1"/>
    </source>
</evidence>
<keyword evidence="4" id="KW-1185">Reference proteome</keyword>
<reference evidence="1 3" key="1">
    <citation type="submission" date="2012-06" db="EMBL/GenBank/DDBJ databases">
        <title>Draft genome sequence of Lactobacillus gigeriorum CRBIP 24.85T, isolated from chicken crop.</title>
        <authorList>
            <person name="Cousin S."/>
            <person name="Ma L."/>
            <person name="Creno S."/>
            <person name="Clermont D."/>
            <person name="Loux V."/>
            <person name="Bizet C."/>
            <person name="Bouchier C."/>
        </authorList>
    </citation>
    <scope>NUCLEOTIDE SEQUENCE [LARGE SCALE GENOMIC DNA]</scope>
    <source>
        <strain evidence="3">CRBIP 24.85T</strain>
        <strain evidence="1">Type strain: CRBIP 24.85</strain>
    </source>
</reference>
<dbReference type="Pfam" id="PF05657">
    <property type="entry name" value="DUF806"/>
    <property type="match status" value="1"/>
</dbReference>
<gene>
    <name evidence="1" type="ORF">BN52_01345</name>
    <name evidence="2" type="ORF">FC38_GL000410</name>
</gene>
<evidence type="ECO:0000313" key="4">
    <source>
        <dbReference type="Proteomes" id="UP000051521"/>
    </source>
</evidence>
<dbReference type="PATRIC" id="fig|1423751.3.peg.432"/>
<dbReference type="STRING" id="1423751.FC38_GL000410"/>
<evidence type="ECO:0000313" key="2">
    <source>
        <dbReference type="EMBL" id="KRN12007.1"/>
    </source>
</evidence>
<reference evidence="2 4" key="2">
    <citation type="journal article" date="2015" name="Genome Announc.">
        <title>Expanding the biotechnology potential of lactobacilli through comparative genomics of 213 strains and associated genera.</title>
        <authorList>
            <person name="Sun Z."/>
            <person name="Harris H.M."/>
            <person name="McCann A."/>
            <person name="Guo C."/>
            <person name="Argimon S."/>
            <person name="Zhang W."/>
            <person name="Yang X."/>
            <person name="Jeffery I.B."/>
            <person name="Cooney J.C."/>
            <person name="Kagawa T.F."/>
            <person name="Liu W."/>
            <person name="Song Y."/>
            <person name="Salvetti E."/>
            <person name="Wrobel A."/>
            <person name="Rasinkangas P."/>
            <person name="Parkhill J."/>
            <person name="Rea M.C."/>
            <person name="O'Sullivan O."/>
            <person name="Ritari J."/>
            <person name="Douillard F.P."/>
            <person name="Paul Ross R."/>
            <person name="Yang R."/>
            <person name="Briner A.E."/>
            <person name="Felis G.E."/>
            <person name="de Vos W.M."/>
            <person name="Barrangou R."/>
            <person name="Klaenhammer T.R."/>
            <person name="Caufield P.W."/>
            <person name="Cui Y."/>
            <person name="Zhang H."/>
            <person name="O'Toole P.W."/>
        </authorList>
    </citation>
    <scope>NUCLEOTIDE SEQUENCE [LARGE SCALE GENOMIC DNA]</scope>
    <source>
        <strain evidence="2 4">DSM 23908</strain>
    </source>
</reference>